<dbReference type="Gene3D" id="2.170.130.10">
    <property type="entry name" value="TonB-dependent receptor, plug domain"/>
    <property type="match status" value="1"/>
</dbReference>
<feature type="domain" description="TonB-dependent receptor-like beta-barrel" evidence="11">
    <location>
        <begin position="243"/>
        <end position="652"/>
    </location>
</feature>
<dbReference type="InterPro" id="IPR036942">
    <property type="entry name" value="Beta-barrel_TonB_sf"/>
</dbReference>
<evidence type="ECO:0000259" key="11">
    <source>
        <dbReference type="Pfam" id="PF00593"/>
    </source>
</evidence>
<feature type="chain" id="PRO_5034584782" evidence="10">
    <location>
        <begin position="28"/>
        <end position="704"/>
    </location>
</feature>
<accession>A0A8G2CLB8</accession>
<protein>
    <submittedName>
        <fullName evidence="13">Iron complex outermembrane recepter protein</fullName>
    </submittedName>
</protein>
<dbReference type="PANTHER" id="PTHR30069:SF28">
    <property type="entry name" value="TONB-DEPENDENT RECEPTOR YNCD-RELATED"/>
    <property type="match status" value="1"/>
</dbReference>
<evidence type="ECO:0000256" key="2">
    <source>
        <dbReference type="ARBA" id="ARBA00022448"/>
    </source>
</evidence>
<keyword evidence="5 9" id="KW-0798">TonB box</keyword>
<dbReference type="CDD" id="cd01347">
    <property type="entry name" value="ligand_gated_channel"/>
    <property type="match status" value="1"/>
</dbReference>
<evidence type="ECO:0000256" key="8">
    <source>
        <dbReference type="PROSITE-ProRule" id="PRU01360"/>
    </source>
</evidence>
<evidence type="ECO:0000256" key="10">
    <source>
        <dbReference type="SAM" id="SignalP"/>
    </source>
</evidence>
<evidence type="ECO:0000256" key="5">
    <source>
        <dbReference type="ARBA" id="ARBA00023077"/>
    </source>
</evidence>
<evidence type="ECO:0000256" key="6">
    <source>
        <dbReference type="ARBA" id="ARBA00023136"/>
    </source>
</evidence>
<dbReference type="Proteomes" id="UP000186308">
    <property type="component" value="Unassembled WGS sequence"/>
</dbReference>
<dbReference type="EMBL" id="FTNE01000013">
    <property type="protein sequence ID" value="SIQ98510.1"/>
    <property type="molecule type" value="Genomic_DNA"/>
</dbReference>
<dbReference type="Pfam" id="PF00593">
    <property type="entry name" value="TonB_dep_Rec_b-barrel"/>
    <property type="match status" value="1"/>
</dbReference>
<evidence type="ECO:0000256" key="3">
    <source>
        <dbReference type="ARBA" id="ARBA00022452"/>
    </source>
</evidence>
<reference evidence="13 14" key="1">
    <citation type="submission" date="2017-01" db="EMBL/GenBank/DDBJ databases">
        <authorList>
            <person name="Varghese N."/>
            <person name="Submissions S."/>
        </authorList>
    </citation>
    <scope>NUCLEOTIDE SEQUENCE [LARGE SCALE GENOMIC DNA]</scope>
    <source>
        <strain evidence="13 14">ATCC 35905</strain>
    </source>
</reference>
<keyword evidence="6 8" id="KW-0472">Membrane</keyword>
<dbReference type="GO" id="GO:0009279">
    <property type="term" value="C:cell outer membrane"/>
    <property type="evidence" value="ECO:0007669"/>
    <property type="project" value="UniProtKB-SubCell"/>
</dbReference>
<feature type="domain" description="TonB-dependent receptor plug" evidence="12">
    <location>
        <begin position="58"/>
        <end position="168"/>
    </location>
</feature>
<evidence type="ECO:0000256" key="4">
    <source>
        <dbReference type="ARBA" id="ARBA00022692"/>
    </source>
</evidence>
<feature type="signal peptide" evidence="10">
    <location>
        <begin position="1"/>
        <end position="27"/>
    </location>
</feature>
<evidence type="ECO:0000256" key="7">
    <source>
        <dbReference type="ARBA" id="ARBA00023237"/>
    </source>
</evidence>
<evidence type="ECO:0000313" key="14">
    <source>
        <dbReference type="Proteomes" id="UP000186308"/>
    </source>
</evidence>
<dbReference type="Gene3D" id="2.40.170.20">
    <property type="entry name" value="TonB-dependent receptor, beta-barrel domain"/>
    <property type="match status" value="1"/>
</dbReference>
<keyword evidence="3 8" id="KW-1134">Transmembrane beta strand</keyword>
<evidence type="ECO:0000313" key="13">
    <source>
        <dbReference type="EMBL" id="SIQ98510.1"/>
    </source>
</evidence>
<evidence type="ECO:0000259" key="12">
    <source>
        <dbReference type="Pfam" id="PF07715"/>
    </source>
</evidence>
<keyword evidence="2 8" id="KW-0813">Transport</keyword>
<name>A0A8G2CLB8_ACIRU</name>
<dbReference type="OrthoDB" id="9760333at2"/>
<evidence type="ECO:0000256" key="1">
    <source>
        <dbReference type="ARBA" id="ARBA00004571"/>
    </source>
</evidence>
<keyword evidence="4 8" id="KW-0812">Transmembrane</keyword>
<gene>
    <name evidence="13" type="ORF">SAMN05421828_1135</name>
</gene>
<comment type="similarity">
    <text evidence="8 9">Belongs to the TonB-dependent receptor family.</text>
</comment>
<organism evidence="13 14">
    <name type="scientific">Acidiphilium rubrum</name>
    <dbReference type="NCBI Taxonomy" id="526"/>
    <lineage>
        <taxon>Bacteria</taxon>
        <taxon>Pseudomonadati</taxon>
        <taxon>Pseudomonadota</taxon>
        <taxon>Alphaproteobacteria</taxon>
        <taxon>Acetobacterales</taxon>
        <taxon>Acidocellaceae</taxon>
        <taxon>Acidiphilium</taxon>
    </lineage>
</organism>
<dbReference type="InterPro" id="IPR039426">
    <property type="entry name" value="TonB-dep_rcpt-like"/>
</dbReference>
<keyword evidence="10" id="KW-0732">Signal</keyword>
<sequence length="704" mass="75697">MSARLMHGAVSLLAGTALASVAVSAWAQTAPPVIIPSPGTIAIKRIVVSATRTRQSSFDVPVSIYAVTGRQVSTANEQENLSESLDRVPGIDVQNQQNYATGVRITSRGFGAQTAFGTRNVKILIDGVPATQPDGTGDSEVIDLGDVSRIEVLSGPFSVLYGNAAGGVIQVFSKDGPAVPTISGGILASSYGSWRASASYGGTQKFGTDGSFNYMMNASDFYSGGYRDHSAARRQQFYGKYRVQVDADTSYTLLVDALNEPRSLDPGGLTAAQYHADPQAAGNNAVKFDTRKSLRHFQFGFIMRHRIDADNSIRLLVYDVNHDVLQYLPFTGSFAASGGGVVDLARKSGGVGARFTHKDQIAGVPITAVAGVDFGYEDQHRKGYVNNYGTIGGLRRNEQDIARNIAEYAQINANLTPKIIFDAGLRHSQDYFSVQDLYVTPKLTNDTGSVSYSHTSLVAGVTYHLTSTTNLFADYGEGFETPTLDQLAYLPNGEAGFNAALVPTTSENYEAGIKSLVGSRTYAQVAAFHTHTNNQIVVSSSNNGRTAYANEGQTGRNGVDASIDSFLPHHIELYGSYTLLKAFFEHSAIAGKALPGVPQQRIFTEASWHDPASGFYTSVDGQWQSRMYVDNQNSAYAAGYFTAGIAGGFRQTIGKFGFDEFARVDNLFNRTYVGAVVVAANNGQYYEPSPGRNFVLGATAKYRF</sequence>
<dbReference type="SUPFAM" id="SSF56935">
    <property type="entry name" value="Porins"/>
    <property type="match status" value="1"/>
</dbReference>
<dbReference type="AlphaFoldDB" id="A0A8G2CLB8"/>
<dbReference type="Pfam" id="PF07715">
    <property type="entry name" value="Plug"/>
    <property type="match status" value="1"/>
</dbReference>
<proteinExistence type="inferred from homology"/>
<dbReference type="GO" id="GO:0044718">
    <property type="term" value="P:siderophore transmembrane transport"/>
    <property type="evidence" value="ECO:0007669"/>
    <property type="project" value="TreeGrafter"/>
</dbReference>
<dbReference type="InterPro" id="IPR037066">
    <property type="entry name" value="Plug_dom_sf"/>
</dbReference>
<dbReference type="InterPro" id="IPR000531">
    <property type="entry name" value="Beta-barrel_TonB"/>
</dbReference>
<keyword evidence="7 8" id="KW-0998">Cell outer membrane</keyword>
<dbReference type="PROSITE" id="PS52016">
    <property type="entry name" value="TONB_DEPENDENT_REC_3"/>
    <property type="match status" value="1"/>
</dbReference>
<evidence type="ECO:0000256" key="9">
    <source>
        <dbReference type="RuleBase" id="RU003357"/>
    </source>
</evidence>
<dbReference type="InterPro" id="IPR012910">
    <property type="entry name" value="Plug_dom"/>
</dbReference>
<dbReference type="RefSeq" id="WP_029313146.1">
    <property type="nucleotide sequence ID" value="NZ_FTNE01000013.1"/>
</dbReference>
<dbReference type="GO" id="GO:0015344">
    <property type="term" value="F:siderophore uptake transmembrane transporter activity"/>
    <property type="evidence" value="ECO:0007669"/>
    <property type="project" value="TreeGrafter"/>
</dbReference>
<dbReference type="PANTHER" id="PTHR30069">
    <property type="entry name" value="TONB-DEPENDENT OUTER MEMBRANE RECEPTOR"/>
    <property type="match status" value="1"/>
</dbReference>
<keyword evidence="14" id="KW-1185">Reference proteome</keyword>
<comment type="subcellular location">
    <subcellularLocation>
        <location evidence="1 8">Cell outer membrane</location>
        <topology evidence="1 8">Multi-pass membrane protein</topology>
    </subcellularLocation>
</comment>
<comment type="caution">
    <text evidence="13">The sequence shown here is derived from an EMBL/GenBank/DDBJ whole genome shotgun (WGS) entry which is preliminary data.</text>
</comment>